<proteinExistence type="predicted"/>
<protein>
    <submittedName>
        <fullName evidence="5">FadR family transcriptional regulator</fullName>
    </submittedName>
</protein>
<keyword evidence="6" id="KW-1185">Reference proteome</keyword>
<dbReference type="SMART" id="SM00895">
    <property type="entry name" value="FCD"/>
    <property type="match status" value="1"/>
</dbReference>
<evidence type="ECO:0000256" key="1">
    <source>
        <dbReference type="ARBA" id="ARBA00023015"/>
    </source>
</evidence>
<dbReference type="SUPFAM" id="SSF48008">
    <property type="entry name" value="GntR ligand-binding domain-like"/>
    <property type="match status" value="1"/>
</dbReference>
<feature type="domain" description="HTH gntR-type" evidence="4">
    <location>
        <begin position="7"/>
        <end position="75"/>
    </location>
</feature>
<dbReference type="PANTHER" id="PTHR43537:SF5">
    <property type="entry name" value="UXU OPERON TRANSCRIPTIONAL REGULATOR"/>
    <property type="match status" value="1"/>
</dbReference>
<keyword evidence="1" id="KW-0805">Transcription regulation</keyword>
<evidence type="ECO:0000313" key="6">
    <source>
        <dbReference type="Proteomes" id="UP000626026"/>
    </source>
</evidence>
<gene>
    <name evidence="5" type="ORF">IBL26_19300</name>
</gene>
<dbReference type="InterPro" id="IPR000524">
    <property type="entry name" value="Tscrpt_reg_HTH_GntR"/>
</dbReference>
<keyword evidence="2" id="KW-0238">DNA-binding</keyword>
<dbReference type="InterPro" id="IPR008920">
    <property type="entry name" value="TF_FadR/GntR_C"/>
</dbReference>
<dbReference type="EMBL" id="JACTVA010000043">
    <property type="protein sequence ID" value="MBC9208999.1"/>
    <property type="molecule type" value="Genomic_DNA"/>
</dbReference>
<evidence type="ECO:0000256" key="2">
    <source>
        <dbReference type="ARBA" id="ARBA00023125"/>
    </source>
</evidence>
<keyword evidence="3" id="KW-0804">Transcription</keyword>
<dbReference type="Gene3D" id="1.10.10.10">
    <property type="entry name" value="Winged helix-like DNA-binding domain superfamily/Winged helix DNA-binding domain"/>
    <property type="match status" value="1"/>
</dbReference>
<comment type="caution">
    <text evidence="5">The sequence shown here is derived from an EMBL/GenBank/DDBJ whole genome shotgun (WGS) entry which is preliminary data.</text>
</comment>
<dbReference type="PROSITE" id="PS50949">
    <property type="entry name" value="HTH_GNTR"/>
    <property type="match status" value="1"/>
</dbReference>
<evidence type="ECO:0000313" key="5">
    <source>
        <dbReference type="EMBL" id="MBC9208999.1"/>
    </source>
</evidence>
<dbReference type="InterPro" id="IPR036390">
    <property type="entry name" value="WH_DNA-bd_sf"/>
</dbReference>
<dbReference type="SUPFAM" id="SSF46785">
    <property type="entry name" value="Winged helix' DNA-binding domain"/>
    <property type="match status" value="1"/>
</dbReference>
<reference evidence="5 6" key="1">
    <citation type="journal article" date="2013" name="Int. J. Syst. Evol. Microbiol.">
        <title>Roseomonas aerophila sp. nov., isolated from air.</title>
        <authorList>
            <person name="Kim S.J."/>
            <person name="Weon H.Y."/>
            <person name="Ahn J.H."/>
            <person name="Hong S.B."/>
            <person name="Seok S.J."/>
            <person name="Whang K.S."/>
            <person name="Kwon S.W."/>
        </authorList>
    </citation>
    <scope>NUCLEOTIDE SEQUENCE [LARGE SCALE GENOMIC DNA]</scope>
    <source>
        <strain evidence="5 6">NBRC 108923</strain>
    </source>
</reference>
<dbReference type="PANTHER" id="PTHR43537">
    <property type="entry name" value="TRANSCRIPTIONAL REGULATOR, GNTR FAMILY"/>
    <property type="match status" value="1"/>
</dbReference>
<organism evidence="5 6">
    <name type="scientific">Teichococcus aerophilus</name>
    <dbReference type="NCBI Taxonomy" id="1224513"/>
    <lineage>
        <taxon>Bacteria</taxon>
        <taxon>Pseudomonadati</taxon>
        <taxon>Pseudomonadota</taxon>
        <taxon>Alphaproteobacteria</taxon>
        <taxon>Acetobacterales</taxon>
        <taxon>Roseomonadaceae</taxon>
        <taxon>Roseomonas</taxon>
    </lineage>
</organism>
<dbReference type="InterPro" id="IPR011711">
    <property type="entry name" value="GntR_C"/>
</dbReference>
<dbReference type="Gene3D" id="1.20.120.530">
    <property type="entry name" value="GntR ligand-binding domain-like"/>
    <property type="match status" value="1"/>
</dbReference>
<dbReference type="CDD" id="cd07377">
    <property type="entry name" value="WHTH_GntR"/>
    <property type="match status" value="1"/>
</dbReference>
<dbReference type="Pfam" id="PF07729">
    <property type="entry name" value="FCD"/>
    <property type="match status" value="1"/>
</dbReference>
<dbReference type="PRINTS" id="PR00035">
    <property type="entry name" value="HTHGNTR"/>
</dbReference>
<evidence type="ECO:0000256" key="3">
    <source>
        <dbReference type="ARBA" id="ARBA00023163"/>
    </source>
</evidence>
<accession>A0ABR7RQW5</accession>
<sequence length="231" mass="24799">MTAPSPQALSDTVRAQLLDLLASGAFSAGERLPAENSLAQRFSVSRPVIRQALAQLRAEGRIETRKGSGTVAVRASSAEPVAGLSYGPLGSIADVRAFLEFRYALEGEMAARAAELCEPDAIAALRAAMLRMEADLDSGFRPTEADVQFHLMVARAAGNRFYAATVEALAEQMRFSIRLTGELSGQEPPERLGRIRREHSAILEAIAAGQPQAARDAMRLHLRGGITRLFG</sequence>
<dbReference type="RefSeq" id="WP_187786146.1">
    <property type="nucleotide sequence ID" value="NZ_JACTVA010000043.1"/>
</dbReference>
<name>A0ABR7RQW5_9PROT</name>
<dbReference type="Pfam" id="PF00392">
    <property type="entry name" value="GntR"/>
    <property type="match status" value="1"/>
</dbReference>
<dbReference type="Proteomes" id="UP000626026">
    <property type="component" value="Unassembled WGS sequence"/>
</dbReference>
<dbReference type="InterPro" id="IPR036388">
    <property type="entry name" value="WH-like_DNA-bd_sf"/>
</dbReference>
<evidence type="ECO:0000259" key="4">
    <source>
        <dbReference type="PROSITE" id="PS50949"/>
    </source>
</evidence>
<dbReference type="SMART" id="SM00345">
    <property type="entry name" value="HTH_GNTR"/>
    <property type="match status" value="1"/>
</dbReference>